<feature type="region of interest" description="Disordered" evidence="1">
    <location>
        <begin position="1"/>
        <end position="21"/>
    </location>
</feature>
<feature type="compositionally biased region" description="Polar residues" evidence="1">
    <location>
        <begin position="10"/>
        <end position="20"/>
    </location>
</feature>
<accession>A0ABT9IUJ2</accession>
<comment type="caution">
    <text evidence="2">The sequence shown here is derived from an EMBL/GenBank/DDBJ whole genome shotgun (WGS) entry which is preliminary data.</text>
</comment>
<reference evidence="2 3" key="1">
    <citation type="submission" date="2023-08" db="EMBL/GenBank/DDBJ databases">
        <authorList>
            <person name="Park J.-S."/>
        </authorList>
    </citation>
    <scope>NUCLEOTIDE SEQUENCE [LARGE SCALE GENOMIC DNA]</scope>
    <source>
        <strain evidence="2 3">2205SS18-9</strain>
    </source>
</reference>
<dbReference type="EMBL" id="JAVAMP010000001">
    <property type="protein sequence ID" value="MDP5272953.1"/>
    <property type="molecule type" value="Genomic_DNA"/>
</dbReference>
<keyword evidence="3" id="KW-1185">Reference proteome</keyword>
<gene>
    <name evidence="2" type="ORF">Q5Y73_02435</name>
</gene>
<organism evidence="2 3">
    <name type="scientific">Chengkuizengella axinellae</name>
    <dbReference type="NCBI Taxonomy" id="3064388"/>
    <lineage>
        <taxon>Bacteria</taxon>
        <taxon>Bacillati</taxon>
        <taxon>Bacillota</taxon>
        <taxon>Bacilli</taxon>
        <taxon>Bacillales</taxon>
        <taxon>Paenibacillaceae</taxon>
        <taxon>Chengkuizengella</taxon>
    </lineage>
</organism>
<dbReference type="RefSeq" id="WP_305990251.1">
    <property type="nucleotide sequence ID" value="NZ_JAVAMP010000001.1"/>
</dbReference>
<proteinExistence type="predicted"/>
<evidence type="ECO:0000256" key="1">
    <source>
        <dbReference type="SAM" id="MobiDB-lite"/>
    </source>
</evidence>
<evidence type="ECO:0000313" key="2">
    <source>
        <dbReference type="EMBL" id="MDP5272953.1"/>
    </source>
</evidence>
<sequence length="45" mass="5011">MSMKEHPFITSDQDSPNQGMEESLTPLITVDILTVEVYICQPGSK</sequence>
<protein>
    <submittedName>
        <fullName evidence="2">Uncharacterized protein</fullName>
    </submittedName>
</protein>
<dbReference type="Proteomes" id="UP001231941">
    <property type="component" value="Unassembled WGS sequence"/>
</dbReference>
<name>A0ABT9IUJ2_9BACL</name>
<evidence type="ECO:0000313" key="3">
    <source>
        <dbReference type="Proteomes" id="UP001231941"/>
    </source>
</evidence>